<comment type="similarity">
    <text evidence="1">Belongs to the LytR/CpsA/Psr (LCP) family.</text>
</comment>
<feature type="region of interest" description="Disordered" evidence="2">
    <location>
        <begin position="1"/>
        <end position="108"/>
    </location>
</feature>
<dbReference type="InterPro" id="IPR004474">
    <property type="entry name" value="LytR_CpsA_psr"/>
</dbReference>
<name>A0ABZ3FLJ6_9ACTN</name>
<evidence type="ECO:0000256" key="2">
    <source>
        <dbReference type="SAM" id="MobiDB-lite"/>
    </source>
</evidence>
<evidence type="ECO:0000313" key="5">
    <source>
        <dbReference type="EMBL" id="XAN06907.1"/>
    </source>
</evidence>
<keyword evidence="3" id="KW-1133">Transmembrane helix</keyword>
<feature type="compositionally biased region" description="Low complexity" evidence="2">
    <location>
        <begin position="71"/>
        <end position="87"/>
    </location>
</feature>
<accession>A0ABZ3FLJ6</accession>
<dbReference type="NCBIfam" id="TIGR00350">
    <property type="entry name" value="lytR_cpsA_psr"/>
    <property type="match status" value="1"/>
</dbReference>
<dbReference type="Pfam" id="PF03816">
    <property type="entry name" value="LytR_cpsA_psr"/>
    <property type="match status" value="1"/>
</dbReference>
<dbReference type="RefSeq" id="WP_425308348.1">
    <property type="nucleotide sequence ID" value="NZ_CP154795.1"/>
</dbReference>
<protein>
    <submittedName>
        <fullName evidence="5">LCP family protein</fullName>
    </submittedName>
</protein>
<dbReference type="PANTHER" id="PTHR33392">
    <property type="entry name" value="POLYISOPRENYL-TEICHOIC ACID--PEPTIDOGLYCAN TEICHOIC ACID TRANSFERASE TAGU"/>
    <property type="match status" value="1"/>
</dbReference>
<feature type="transmembrane region" description="Helical" evidence="3">
    <location>
        <begin position="115"/>
        <end position="138"/>
    </location>
</feature>
<keyword evidence="3" id="KW-0812">Transmembrane</keyword>
<gene>
    <name evidence="5" type="ORF">AADG42_06180</name>
</gene>
<dbReference type="PANTHER" id="PTHR33392:SF6">
    <property type="entry name" value="POLYISOPRENYL-TEICHOIC ACID--PEPTIDOGLYCAN TEICHOIC ACID TRANSFERASE TAGU"/>
    <property type="match status" value="1"/>
</dbReference>
<keyword evidence="3" id="KW-0472">Membrane</keyword>
<reference evidence="5 6" key="1">
    <citation type="submission" date="2024-04" db="EMBL/GenBank/DDBJ databases">
        <title>Isolation of an actinomycete strain from pig manure.</title>
        <authorList>
            <person name="Gong T."/>
            <person name="Yu Z."/>
            <person name="An M."/>
            <person name="Wei C."/>
            <person name="Yang W."/>
            <person name="Liu L."/>
        </authorList>
    </citation>
    <scope>NUCLEOTIDE SEQUENCE [LARGE SCALE GENOMIC DNA]</scope>
    <source>
        <strain evidence="5 6">ZF39</strain>
    </source>
</reference>
<keyword evidence="6" id="KW-1185">Reference proteome</keyword>
<proteinExistence type="inferred from homology"/>
<dbReference type="EMBL" id="CP154795">
    <property type="protein sequence ID" value="XAN06907.1"/>
    <property type="molecule type" value="Genomic_DNA"/>
</dbReference>
<feature type="domain" description="Cell envelope-related transcriptional attenuator" evidence="4">
    <location>
        <begin position="189"/>
        <end position="332"/>
    </location>
</feature>
<dbReference type="Proteomes" id="UP001442841">
    <property type="component" value="Chromosome"/>
</dbReference>
<dbReference type="InterPro" id="IPR050922">
    <property type="entry name" value="LytR/CpsA/Psr_CW_biosynth"/>
</dbReference>
<organism evidence="5 6">
    <name type="scientific">Ammonicoccus fulvus</name>
    <dbReference type="NCBI Taxonomy" id="3138240"/>
    <lineage>
        <taxon>Bacteria</taxon>
        <taxon>Bacillati</taxon>
        <taxon>Actinomycetota</taxon>
        <taxon>Actinomycetes</taxon>
        <taxon>Propionibacteriales</taxon>
        <taxon>Propionibacteriaceae</taxon>
        <taxon>Ammonicoccus</taxon>
    </lineage>
</organism>
<feature type="compositionally biased region" description="Basic and acidic residues" evidence="2">
    <location>
        <begin position="15"/>
        <end position="31"/>
    </location>
</feature>
<evidence type="ECO:0000256" key="1">
    <source>
        <dbReference type="ARBA" id="ARBA00006068"/>
    </source>
</evidence>
<evidence type="ECO:0000313" key="6">
    <source>
        <dbReference type="Proteomes" id="UP001442841"/>
    </source>
</evidence>
<evidence type="ECO:0000259" key="4">
    <source>
        <dbReference type="Pfam" id="PF03816"/>
    </source>
</evidence>
<evidence type="ECO:0000256" key="3">
    <source>
        <dbReference type="SAM" id="Phobius"/>
    </source>
</evidence>
<dbReference type="Gene3D" id="3.40.630.190">
    <property type="entry name" value="LCP protein"/>
    <property type="match status" value="1"/>
</dbReference>
<sequence>MASGRDDDMDWLYRSPDRGEGQPSADDRSRSSGDASGRRRASFGEPEPAERTRIAQPPPEERTRVAPASPPKAQRQSRSQPQSRSAPPAKPQSRRPAAAPTRTRRRKRRRPVRNFFALVATLLTLWLIFTIGTPIYAWSSTTKADVMPSGERPPQQPGDLWLLVGSDSREGLTPDERKRLGTGDIEGQRTDTMLLLYVPPSGRPALVSIPRDSYVPIPGHGRNKINAAYAFGGAPLLIQTVEQNTGLRVDHYAEIGFGGFVNVIDALGGIEMCPQTAIKDKFSRLDIQAGCQNMDGVTALGYVRMRYADPTGDLGRMNRQREMVAGVIKKAATPATVVNPIRWWQINQGAAQSLTTDQDTGLMSMVGLAGPGLTIGRGEGVAVMVPVSNPNARTAAGSSMLWDKEKSQEMFSEIAAGNTANLDRFIRKPGE</sequence>
<feature type="compositionally biased region" description="Basic and acidic residues" evidence="2">
    <location>
        <begin position="48"/>
        <end position="64"/>
    </location>
</feature>